<keyword evidence="3" id="KW-1185">Reference proteome</keyword>
<comment type="caution">
    <text evidence="2">The sequence shown here is derived from an EMBL/GenBank/DDBJ whole genome shotgun (WGS) entry which is preliminary data.</text>
</comment>
<proteinExistence type="predicted"/>
<dbReference type="AlphaFoldDB" id="A0A8J2I434"/>
<feature type="region of interest" description="Disordered" evidence="1">
    <location>
        <begin position="121"/>
        <end position="165"/>
    </location>
</feature>
<feature type="compositionally biased region" description="Polar residues" evidence="1">
    <location>
        <begin position="1"/>
        <end position="12"/>
    </location>
</feature>
<accession>A0A8J2I434</accession>
<organism evidence="2 3">
    <name type="scientific">Alternaria atra</name>
    <dbReference type="NCBI Taxonomy" id="119953"/>
    <lineage>
        <taxon>Eukaryota</taxon>
        <taxon>Fungi</taxon>
        <taxon>Dikarya</taxon>
        <taxon>Ascomycota</taxon>
        <taxon>Pezizomycotina</taxon>
        <taxon>Dothideomycetes</taxon>
        <taxon>Pleosporomycetidae</taxon>
        <taxon>Pleosporales</taxon>
        <taxon>Pleosporineae</taxon>
        <taxon>Pleosporaceae</taxon>
        <taxon>Alternaria</taxon>
        <taxon>Alternaria sect. Ulocladioides</taxon>
    </lineage>
</organism>
<feature type="compositionally biased region" description="Polar residues" evidence="1">
    <location>
        <begin position="20"/>
        <end position="39"/>
    </location>
</feature>
<dbReference type="RefSeq" id="XP_043170386.1">
    <property type="nucleotide sequence ID" value="XM_043314451.1"/>
</dbReference>
<feature type="region of interest" description="Disordered" evidence="1">
    <location>
        <begin position="1"/>
        <end position="39"/>
    </location>
</feature>
<dbReference type="Proteomes" id="UP000676310">
    <property type="component" value="Unassembled WGS sequence"/>
</dbReference>
<sequence>MMSSNLAGTSGSKAAGGQVFSPTMDSNPPSTPAQDNSLTKLVEQRHDSLTKGYALDISLASSVPPGWKGSRIPSDHVPRKAPLAARSTDELSPLTAHKVPKVKQDRSGISPEETFEVIRANRIHQHKSFETPSGIPSRGRPRLDDGDGGQNVNAAGSLNGRGGYAQPPIGLFAPPQVSNTTTPPKVRKLRPQYSYQVPPELIGTKTALGPDNWDEYVYFMEQLSTENITAHEFDKRAKPIFQVFDERTRKKLNNIMATKMILPRLEELRERGQSTKGAEDV</sequence>
<dbReference type="GeneID" id="67018758"/>
<gene>
    <name evidence="2" type="ORF">ALTATR162_LOCUS6826</name>
</gene>
<dbReference type="OrthoDB" id="3800185at2759"/>
<reference evidence="2" key="1">
    <citation type="submission" date="2021-05" db="EMBL/GenBank/DDBJ databases">
        <authorList>
            <person name="Stam R."/>
        </authorList>
    </citation>
    <scope>NUCLEOTIDE SEQUENCE</scope>
    <source>
        <strain evidence="2">CS162</strain>
    </source>
</reference>
<evidence type="ECO:0000313" key="2">
    <source>
        <dbReference type="EMBL" id="CAG5165687.1"/>
    </source>
</evidence>
<dbReference type="EMBL" id="CAJRGZ010000019">
    <property type="protein sequence ID" value="CAG5165687.1"/>
    <property type="molecule type" value="Genomic_DNA"/>
</dbReference>
<evidence type="ECO:0000256" key="1">
    <source>
        <dbReference type="SAM" id="MobiDB-lite"/>
    </source>
</evidence>
<name>A0A8J2I434_9PLEO</name>
<evidence type="ECO:0000313" key="3">
    <source>
        <dbReference type="Proteomes" id="UP000676310"/>
    </source>
</evidence>
<protein>
    <submittedName>
        <fullName evidence="2">Uncharacterized protein</fullName>
    </submittedName>
</protein>